<organism evidence="2">
    <name type="scientific">Drosophila persimilis</name>
    <name type="common">Fruit fly</name>
    <dbReference type="NCBI Taxonomy" id="7234"/>
    <lineage>
        <taxon>Eukaryota</taxon>
        <taxon>Metazoa</taxon>
        <taxon>Ecdysozoa</taxon>
        <taxon>Arthropoda</taxon>
        <taxon>Hexapoda</taxon>
        <taxon>Insecta</taxon>
        <taxon>Pterygota</taxon>
        <taxon>Neoptera</taxon>
        <taxon>Endopterygota</taxon>
        <taxon>Diptera</taxon>
        <taxon>Brachycera</taxon>
        <taxon>Muscomorpha</taxon>
        <taxon>Ephydroidea</taxon>
        <taxon>Drosophilidae</taxon>
        <taxon>Drosophila</taxon>
        <taxon>Sophophora</taxon>
    </lineage>
</organism>
<evidence type="ECO:0000313" key="2">
    <source>
        <dbReference type="Proteomes" id="UP000008744"/>
    </source>
</evidence>
<dbReference type="PhylomeDB" id="B4GBD8"/>
<gene>
    <name evidence="1" type="primary">Dper\GL11531</name>
    <name evidence="1" type="ORF">Dper_GL11531</name>
</gene>
<sequence>MGSASFQCHCHQPIKVQRERLHHQLIASRKMIPWTLVALAAALSAAVLLPQPSWASPLGGDDDTVDRPNIDYPALFKAFLDMGNAIFGTWAPVGFREELDGQRASFYG</sequence>
<accession>B4GBD8</accession>
<proteinExistence type="predicted"/>
<dbReference type="EMBL" id="CH479181">
    <property type="protein sequence ID" value="EDW32240.1"/>
    <property type="molecule type" value="Genomic_DNA"/>
</dbReference>
<protein>
    <submittedName>
        <fullName evidence="1">GL11531</fullName>
    </submittedName>
</protein>
<name>B4GBD8_DROPE</name>
<dbReference type="OMA" id="RPHINYP"/>
<dbReference type="OrthoDB" id="7855103at2759"/>
<evidence type="ECO:0000313" key="1">
    <source>
        <dbReference type="EMBL" id="EDW32240.1"/>
    </source>
</evidence>
<dbReference type="AlphaFoldDB" id="B4GBD8"/>
<keyword evidence="2" id="KW-1185">Reference proteome</keyword>
<dbReference type="HOGENOM" id="CLU_2199660_0_0_1"/>
<dbReference type="Proteomes" id="UP000008744">
    <property type="component" value="Unassembled WGS sequence"/>
</dbReference>
<dbReference type="KEGG" id="dpe:6590804"/>
<reference evidence="1 2" key="1">
    <citation type="journal article" date="2007" name="Nature">
        <title>Evolution of genes and genomes on the Drosophila phylogeny.</title>
        <authorList>
            <consortium name="Drosophila 12 Genomes Consortium"/>
            <person name="Clark A.G."/>
            <person name="Eisen M.B."/>
            <person name="Smith D.R."/>
            <person name="Bergman C.M."/>
            <person name="Oliver B."/>
            <person name="Markow T.A."/>
            <person name="Kaufman T.C."/>
            <person name="Kellis M."/>
            <person name="Gelbart W."/>
            <person name="Iyer V.N."/>
            <person name="Pollard D.A."/>
            <person name="Sackton T.B."/>
            <person name="Larracuente A.M."/>
            <person name="Singh N.D."/>
            <person name="Abad J.P."/>
            <person name="Abt D.N."/>
            <person name="Adryan B."/>
            <person name="Aguade M."/>
            <person name="Akashi H."/>
            <person name="Anderson W.W."/>
            <person name="Aquadro C.F."/>
            <person name="Ardell D.H."/>
            <person name="Arguello R."/>
            <person name="Artieri C.G."/>
            <person name="Barbash D.A."/>
            <person name="Barker D."/>
            <person name="Barsanti P."/>
            <person name="Batterham P."/>
            <person name="Batzoglou S."/>
            <person name="Begun D."/>
            <person name="Bhutkar A."/>
            <person name="Blanco E."/>
            <person name="Bosak S.A."/>
            <person name="Bradley R.K."/>
            <person name="Brand A.D."/>
            <person name="Brent M.R."/>
            <person name="Brooks A.N."/>
            <person name="Brown R.H."/>
            <person name="Butlin R.K."/>
            <person name="Caggese C."/>
            <person name="Calvi B.R."/>
            <person name="Bernardo de Carvalho A."/>
            <person name="Caspi A."/>
            <person name="Castrezana S."/>
            <person name="Celniker S.E."/>
            <person name="Chang J.L."/>
            <person name="Chapple C."/>
            <person name="Chatterji S."/>
            <person name="Chinwalla A."/>
            <person name="Civetta A."/>
            <person name="Clifton S.W."/>
            <person name="Comeron J.M."/>
            <person name="Costello J.C."/>
            <person name="Coyne J.A."/>
            <person name="Daub J."/>
            <person name="David R.G."/>
            <person name="Delcher A.L."/>
            <person name="Delehaunty K."/>
            <person name="Do C.B."/>
            <person name="Ebling H."/>
            <person name="Edwards K."/>
            <person name="Eickbush T."/>
            <person name="Evans J.D."/>
            <person name="Filipski A."/>
            <person name="Findeiss S."/>
            <person name="Freyhult E."/>
            <person name="Fulton L."/>
            <person name="Fulton R."/>
            <person name="Garcia A.C."/>
            <person name="Gardiner A."/>
            <person name="Garfield D.A."/>
            <person name="Garvin B.E."/>
            <person name="Gibson G."/>
            <person name="Gilbert D."/>
            <person name="Gnerre S."/>
            <person name="Godfrey J."/>
            <person name="Good R."/>
            <person name="Gotea V."/>
            <person name="Gravely B."/>
            <person name="Greenberg A.J."/>
            <person name="Griffiths-Jones S."/>
            <person name="Gross S."/>
            <person name="Guigo R."/>
            <person name="Gustafson E.A."/>
            <person name="Haerty W."/>
            <person name="Hahn M.W."/>
            <person name="Halligan D.L."/>
            <person name="Halpern A.L."/>
            <person name="Halter G.M."/>
            <person name="Han M.V."/>
            <person name="Heger A."/>
            <person name="Hillier L."/>
            <person name="Hinrichs A.S."/>
            <person name="Holmes I."/>
            <person name="Hoskins R.A."/>
            <person name="Hubisz M.J."/>
            <person name="Hultmark D."/>
            <person name="Huntley M.A."/>
            <person name="Jaffe D.B."/>
            <person name="Jagadeeshan S."/>
            <person name="Jeck W.R."/>
            <person name="Johnson J."/>
            <person name="Jones C.D."/>
            <person name="Jordan W.C."/>
            <person name="Karpen G.H."/>
            <person name="Kataoka E."/>
            <person name="Keightley P.D."/>
            <person name="Kheradpour P."/>
            <person name="Kirkness E.F."/>
            <person name="Koerich L.B."/>
            <person name="Kristiansen K."/>
            <person name="Kudrna D."/>
            <person name="Kulathinal R.J."/>
            <person name="Kumar S."/>
            <person name="Kwok R."/>
            <person name="Lander E."/>
            <person name="Langley C.H."/>
            <person name="Lapoint R."/>
            <person name="Lazzaro B.P."/>
            <person name="Lee S.J."/>
            <person name="Levesque L."/>
            <person name="Li R."/>
            <person name="Lin C.F."/>
            <person name="Lin M.F."/>
            <person name="Lindblad-Toh K."/>
            <person name="Llopart A."/>
            <person name="Long M."/>
            <person name="Low L."/>
            <person name="Lozovsky E."/>
            <person name="Lu J."/>
            <person name="Luo M."/>
            <person name="Machado C.A."/>
            <person name="Makalowski W."/>
            <person name="Marzo M."/>
            <person name="Matsuda M."/>
            <person name="Matzkin L."/>
            <person name="McAllister B."/>
            <person name="McBride C.S."/>
            <person name="McKernan B."/>
            <person name="McKernan K."/>
            <person name="Mendez-Lago M."/>
            <person name="Minx P."/>
            <person name="Mollenhauer M.U."/>
            <person name="Montooth K."/>
            <person name="Mount S.M."/>
            <person name="Mu X."/>
            <person name="Myers E."/>
            <person name="Negre B."/>
            <person name="Newfeld S."/>
            <person name="Nielsen R."/>
            <person name="Noor M.A."/>
            <person name="O'Grady P."/>
            <person name="Pachter L."/>
            <person name="Papaceit M."/>
            <person name="Parisi M.J."/>
            <person name="Parisi M."/>
            <person name="Parts L."/>
            <person name="Pedersen J.S."/>
            <person name="Pesole G."/>
            <person name="Phillippy A.M."/>
            <person name="Ponting C.P."/>
            <person name="Pop M."/>
            <person name="Porcelli D."/>
            <person name="Powell J.R."/>
            <person name="Prohaska S."/>
            <person name="Pruitt K."/>
            <person name="Puig M."/>
            <person name="Quesneville H."/>
            <person name="Ram K.R."/>
            <person name="Rand D."/>
            <person name="Rasmussen M.D."/>
            <person name="Reed L.K."/>
            <person name="Reenan R."/>
            <person name="Reily A."/>
            <person name="Remington K.A."/>
            <person name="Rieger T.T."/>
            <person name="Ritchie M.G."/>
            <person name="Robin C."/>
            <person name="Rogers Y.H."/>
            <person name="Rohde C."/>
            <person name="Rozas J."/>
            <person name="Rubenfield M.J."/>
            <person name="Ruiz A."/>
            <person name="Russo S."/>
            <person name="Salzberg S.L."/>
            <person name="Sanchez-Gracia A."/>
            <person name="Saranga D.J."/>
            <person name="Sato H."/>
            <person name="Schaeffer S.W."/>
            <person name="Schatz M.C."/>
            <person name="Schlenke T."/>
            <person name="Schwartz R."/>
            <person name="Segarra C."/>
            <person name="Singh R.S."/>
            <person name="Sirot L."/>
            <person name="Sirota M."/>
            <person name="Sisneros N.B."/>
            <person name="Smith C.D."/>
            <person name="Smith T.F."/>
            <person name="Spieth J."/>
            <person name="Stage D.E."/>
            <person name="Stark A."/>
            <person name="Stephan W."/>
            <person name="Strausberg R.L."/>
            <person name="Strempel S."/>
            <person name="Sturgill D."/>
            <person name="Sutton G."/>
            <person name="Sutton G.G."/>
            <person name="Tao W."/>
            <person name="Teichmann S."/>
            <person name="Tobari Y.N."/>
            <person name="Tomimura Y."/>
            <person name="Tsolas J.M."/>
            <person name="Valente V.L."/>
            <person name="Venter E."/>
            <person name="Venter J.C."/>
            <person name="Vicario S."/>
            <person name="Vieira F.G."/>
            <person name="Vilella A.J."/>
            <person name="Villasante A."/>
            <person name="Walenz B."/>
            <person name="Wang J."/>
            <person name="Wasserman M."/>
            <person name="Watts T."/>
            <person name="Wilson D."/>
            <person name="Wilson R.K."/>
            <person name="Wing R.A."/>
            <person name="Wolfner M.F."/>
            <person name="Wong A."/>
            <person name="Wong G.K."/>
            <person name="Wu C.I."/>
            <person name="Wu G."/>
            <person name="Yamamoto D."/>
            <person name="Yang H.P."/>
            <person name="Yang S.P."/>
            <person name="Yorke J.A."/>
            <person name="Yoshida K."/>
            <person name="Zdobnov E."/>
            <person name="Zhang P."/>
            <person name="Zhang Y."/>
            <person name="Zimin A.V."/>
            <person name="Baldwin J."/>
            <person name="Abdouelleil A."/>
            <person name="Abdulkadir J."/>
            <person name="Abebe A."/>
            <person name="Abera B."/>
            <person name="Abreu J."/>
            <person name="Acer S.C."/>
            <person name="Aftuck L."/>
            <person name="Alexander A."/>
            <person name="An P."/>
            <person name="Anderson E."/>
            <person name="Anderson S."/>
            <person name="Arachi H."/>
            <person name="Azer M."/>
            <person name="Bachantsang P."/>
            <person name="Barry A."/>
            <person name="Bayul T."/>
            <person name="Berlin A."/>
            <person name="Bessette D."/>
            <person name="Bloom T."/>
            <person name="Blye J."/>
            <person name="Boguslavskiy L."/>
            <person name="Bonnet C."/>
            <person name="Boukhgalter B."/>
            <person name="Bourzgui I."/>
            <person name="Brown A."/>
            <person name="Cahill P."/>
            <person name="Channer S."/>
            <person name="Cheshatsang Y."/>
            <person name="Chuda L."/>
            <person name="Citroen M."/>
            <person name="Collymore A."/>
            <person name="Cooke P."/>
            <person name="Costello M."/>
            <person name="D'Aco K."/>
            <person name="Daza R."/>
            <person name="De Haan G."/>
            <person name="DeGray S."/>
            <person name="DeMaso C."/>
            <person name="Dhargay N."/>
            <person name="Dooley K."/>
            <person name="Dooley E."/>
            <person name="Doricent M."/>
            <person name="Dorje P."/>
            <person name="Dorjee K."/>
            <person name="Dupes A."/>
            <person name="Elong R."/>
            <person name="Falk J."/>
            <person name="Farina A."/>
            <person name="Faro S."/>
            <person name="Ferguson D."/>
            <person name="Fisher S."/>
            <person name="Foley C.D."/>
            <person name="Franke A."/>
            <person name="Friedrich D."/>
            <person name="Gadbois L."/>
            <person name="Gearin G."/>
            <person name="Gearin C.R."/>
            <person name="Giannoukos G."/>
            <person name="Goode T."/>
            <person name="Graham J."/>
            <person name="Grandbois E."/>
            <person name="Grewal S."/>
            <person name="Gyaltsen K."/>
            <person name="Hafez N."/>
            <person name="Hagos B."/>
            <person name="Hall J."/>
            <person name="Henson C."/>
            <person name="Hollinger A."/>
            <person name="Honan T."/>
            <person name="Huard M.D."/>
            <person name="Hughes L."/>
            <person name="Hurhula B."/>
            <person name="Husby M.E."/>
            <person name="Kamat A."/>
            <person name="Kanga B."/>
            <person name="Kashin S."/>
            <person name="Khazanovich D."/>
            <person name="Kisner P."/>
            <person name="Lance K."/>
            <person name="Lara M."/>
            <person name="Lee W."/>
            <person name="Lennon N."/>
            <person name="Letendre F."/>
            <person name="LeVine R."/>
            <person name="Lipovsky A."/>
            <person name="Liu X."/>
            <person name="Liu J."/>
            <person name="Liu S."/>
            <person name="Lokyitsang T."/>
            <person name="Lokyitsang Y."/>
            <person name="Lubonja R."/>
            <person name="Lui A."/>
            <person name="MacDonald P."/>
            <person name="Magnisalis V."/>
            <person name="Maru K."/>
            <person name="Matthews C."/>
            <person name="McCusker W."/>
            <person name="McDonough S."/>
            <person name="Mehta T."/>
            <person name="Meldrim J."/>
            <person name="Meneus L."/>
            <person name="Mihai O."/>
            <person name="Mihalev A."/>
            <person name="Mihova T."/>
            <person name="Mittelman R."/>
            <person name="Mlenga V."/>
            <person name="Montmayeur A."/>
            <person name="Mulrain L."/>
            <person name="Navidi A."/>
            <person name="Naylor J."/>
            <person name="Negash T."/>
            <person name="Nguyen T."/>
            <person name="Nguyen N."/>
            <person name="Nicol R."/>
            <person name="Norbu C."/>
            <person name="Norbu N."/>
            <person name="Novod N."/>
            <person name="O'Neill B."/>
            <person name="Osman S."/>
            <person name="Markiewicz E."/>
            <person name="Oyono O.L."/>
            <person name="Patti C."/>
            <person name="Phunkhang P."/>
            <person name="Pierre F."/>
            <person name="Priest M."/>
            <person name="Raghuraman S."/>
            <person name="Rege F."/>
            <person name="Reyes R."/>
            <person name="Rise C."/>
            <person name="Rogov P."/>
            <person name="Ross K."/>
            <person name="Ryan E."/>
            <person name="Settipalli S."/>
            <person name="Shea T."/>
            <person name="Sherpa N."/>
            <person name="Shi L."/>
            <person name="Shih D."/>
            <person name="Sparrow T."/>
            <person name="Spaulding J."/>
            <person name="Stalker J."/>
            <person name="Stange-Thomann N."/>
            <person name="Stavropoulos S."/>
            <person name="Stone C."/>
            <person name="Strader C."/>
            <person name="Tesfaye S."/>
            <person name="Thomson T."/>
            <person name="Thoulutsang Y."/>
            <person name="Thoulutsang D."/>
            <person name="Topham K."/>
            <person name="Topping I."/>
            <person name="Tsamla T."/>
            <person name="Vassiliev H."/>
            <person name="Vo A."/>
            <person name="Wangchuk T."/>
            <person name="Wangdi T."/>
            <person name="Weiand M."/>
            <person name="Wilkinson J."/>
            <person name="Wilson A."/>
            <person name="Yadav S."/>
            <person name="Young G."/>
            <person name="Yu Q."/>
            <person name="Zembek L."/>
            <person name="Zhong D."/>
            <person name="Zimmer A."/>
            <person name="Zwirko Z."/>
            <person name="Jaffe D.B."/>
            <person name="Alvarez P."/>
            <person name="Brockman W."/>
            <person name="Butler J."/>
            <person name="Chin C."/>
            <person name="Gnerre S."/>
            <person name="Grabherr M."/>
            <person name="Kleber M."/>
            <person name="Mauceli E."/>
            <person name="MacCallum I."/>
        </authorList>
    </citation>
    <scope>NUCLEOTIDE SEQUENCE [LARGE SCALE GENOMIC DNA]</scope>
    <source>
        <strain evidence="2">MSH-3 / Tucson 14011-0111.49</strain>
    </source>
</reference>